<dbReference type="PANTHER" id="PTHR31465:SF15">
    <property type="entry name" value="LIPID TRANSPORTER ATNI-RELATED"/>
    <property type="match status" value="1"/>
</dbReference>
<dbReference type="InterPro" id="IPR007568">
    <property type="entry name" value="RTA1"/>
</dbReference>
<evidence type="ECO:0000256" key="2">
    <source>
        <dbReference type="ARBA" id="ARBA00022692"/>
    </source>
</evidence>
<feature type="transmembrane region" description="Helical" evidence="5">
    <location>
        <begin position="111"/>
        <end position="134"/>
    </location>
</feature>
<protein>
    <submittedName>
        <fullName evidence="7">Uncharacterized protein</fullName>
    </submittedName>
</protein>
<feature type="chain" id="PRO_5042066549" evidence="6">
    <location>
        <begin position="23"/>
        <end position="184"/>
    </location>
</feature>
<keyword evidence="8" id="KW-1185">Reference proteome</keyword>
<gene>
    <name evidence="7" type="ORF">DFH08DRAFT_706401</name>
</gene>
<feature type="signal peptide" evidence="6">
    <location>
        <begin position="1"/>
        <end position="22"/>
    </location>
</feature>
<keyword evidence="2 5" id="KW-0812">Transmembrane</keyword>
<comment type="caution">
    <text evidence="7">The sequence shown here is derived from an EMBL/GenBank/DDBJ whole genome shotgun (WGS) entry which is preliminary data.</text>
</comment>
<evidence type="ECO:0000256" key="4">
    <source>
        <dbReference type="ARBA" id="ARBA00023136"/>
    </source>
</evidence>
<dbReference type="EMBL" id="JARIHO010000031">
    <property type="protein sequence ID" value="KAJ7336102.1"/>
    <property type="molecule type" value="Genomic_DNA"/>
</dbReference>
<dbReference type="AlphaFoldDB" id="A0AAD6ZR97"/>
<feature type="transmembrane region" description="Helical" evidence="5">
    <location>
        <begin position="32"/>
        <end position="52"/>
    </location>
</feature>
<feature type="non-terminal residue" evidence="7">
    <location>
        <position position="1"/>
    </location>
</feature>
<evidence type="ECO:0000256" key="3">
    <source>
        <dbReference type="ARBA" id="ARBA00022989"/>
    </source>
</evidence>
<evidence type="ECO:0000313" key="8">
    <source>
        <dbReference type="Proteomes" id="UP001218218"/>
    </source>
</evidence>
<keyword evidence="4 5" id="KW-0472">Membrane</keyword>
<feature type="transmembrane region" description="Helical" evidence="5">
    <location>
        <begin position="146"/>
        <end position="168"/>
    </location>
</feature>
<name>A0AAD6ZR97_9AGAR</name>
<evidence type="ECO:0000256" key="5">
    <source>
        <dbReference type="SAM" id="Phobius"/>
    </source>
</evidence>
<dbReference type="Pfam" id="PF04479">
    <property type="entry name" value="RTA1"/>
    <property type="match status" value="1"/>
</dbReference>
<proteinExistence type="predicted"/>
<evidence type="ECO:0000313" key="7">
    <source>
        <dbReference type="EMBL" id="KAJ7336102.1"/>
    </source>
</evidence>
<reference evidence="7" key="1">
    <citation type="submission" date="2023-03" db="EMBL/GenBank/DDBJ databases">
        <title>Massive genome expansion in bonnet fungi (Mycena s.s.) driven by repeated elements and novel gene families across ecological guilds.</title>
        <authorList>
            <consortium name="Lawrence Berkeley National Laboratory"/>
            <person name="Harder C.B."/>
            <person name="Miyauchi S."/>
            <person name="Viragh M."/>
            <person name="Kuo A."/>
            <person name="Thoen E."/>
            <person name="Andreopoulos B."/>
            <person name="Lu D."/>
            <person name="Skrede I."/>
            <person name="Drula E."/>
            <person name="Henrissat B."/>
            <person name="Morin E."/>
            <person name="Kohler A."/>
            <person name="Barry K."/>
            <person name="LaButti K."/>
            <person name="Morin E."/>
            <person name="Salamov A."/>
            <person name="Lipzen A."/>
            <person name="Mereny Z."/>
            <person name="Hegedus B."/>
            <person name="Baldrian P."/>
            <person name="Stursova M."/>
            <person name="Weitz H."/>
            <person name="Taylor A."/>
            <person name="Grigoriev I.V."/>
            <person name="Nagy L.G."/>
            <person name="Martin F."/>
            <person name="Kauserud H."/>
        </authorList>
    </citation>
    <scope>NUCLEOTIDE SEQUENCE</scope>
    <source>
        <strain evidence="7">CBHHK002</strain>
    </source>
</reference>
<sequence>FPAAVIFSVLFGLTTLAHIVQAGHYRKKFCWVIIVAGLWETGGLVLRVFSVLHTTSSAFTIPSRLIVILAPCGSIKAPTIPINAFLYVLMSCFVYFFLPDRHVGGIGARRLSLLFVILDITCAPAPIIPSLISFLTCSPKLALLGIHIYMGGIGLQQLFVLGFTALVIRPHHKTNRIGGSTTNR</sequence>
<dbReference type="GO" id="GO:0016020">
    <property type="term" value="C:membrane"/>
    <property type="evidence" value="ECO:0007669"/>
    <property type="project" value="UniProtKB-SubCell"/>
</dbReference>
<keyword evidence="6" id="KW-0732">Signal</keyword>
<comment type="subcellular location">
    <subcellularLocation>
        <location evidence="1">Membrane</location>
        <topology evidence="1">Multi-pass membrane protein</topology>
    </subcellularLocation>
</comment>
<keyword evidence="3 5" id="KW-1133">Transmembrane helix</keyword>
<evidence type="ECO:0000256" key="1">
    <source>
        <dbReference type="ARBA" id="ARBA00004141"/>
    </source>
</evidence>
<accession>A0AAD6ZR97</accession>
<feature type="transmembrane region" description="Helical" evidence="5">
    <location>
        <begin position="82"/>
        <end position="99"/>
    </location>
</feature>
<organism evidence="7 8">
    <name type="scientific">Mycena albidolilacea</name>
    <dbReference type="NCBI Taxonomy" id="1033008"/>
    <lineage>
        <taxon>Eukaryota</taxon>
        <taxon>Fungi</taxon>
        <taxon>Dikarya</taxon>
        <taxon>Basidiomycota</taxon>
        <taxon>Agaricomycotina</taxon>
        <taxon>Agaricomycetes</taxon>
        <taxon>Agaricomycetidae</taxon>
        <taxon>Agaricales</taxon>
        <taxon>Marasmiineae</taxon>
        <taxon>Mycenaceae</taxon>
        <taxon>Mycena</taxon>
    </lineage>
</organism>
<dbReference type="Proteomes" id="UP001218218">
    <property type="component" value="Unassembled WGS sequence"/>
</dbReference>
<dbReference type="PANTHER" id="PTHR31465">
    <property type="entry name" value="PROTEIN RTA1-RELATED"/>
    <property type="match status" value="1"/>
</dbReference>
<evidence type="ECO:0000256" key="6">
    <source>
        <dbReference type="SAM" id="SignalP"/>
    </source>
</evidence>